<organism evidence="2 3">
    <name type="scientific">Paragonimus westermani</name>
    <dbReference type="NCBI Taxonomy" id="34504"/>
    <lineage>
        <taxon>Eukaryota</taxon>
        <taxon>Metazoa</taxon>
        <taxon>Spiralia</taxon>
        <taxon>Lophotrochozoa</taxon>
        <taxon>Platyhelminthes</taxon>
        <taxon>Trematoda</taxon>
        <taxon>Digenea</taxon>
        <taxon>Plagiorchiida</taxon>
        <taxon>Troglotremata</taxon>
        <taxon>Troglotrematidae</taxon>
        <taxon>Paragonimus</taxon>
    </lineage>
</organism>
<feature type="compositionally biased region" description="Basic and acidic residues" evidence="1">
    <location>
        <begin position="83"/>
        <end position="92"/>
    </location>
</feature>
<reference evidence="2 3" key="1">
    <citation type="journal article" date="2019" name="Gigascience">
        <title>Whole-genome sequence of the oriental lung fluke Paragonimus westermani.</title>
        <authorList>
            <person name="Oey H."/>
            <person name="Zakrzewski M."/>
            <person name="Narain K."/>
            <person name="Devi K.R."/>
            <person name="Agatsuma T."/>
            <person name="Nawaratna S."/>
            <person name="Gobert G.N."/>
            <person name="Jones M.K."/>
            <person name="Ragan M.A."/>
            <person name="McManus D.P."/>
            <person name="Krause L."/>
        </authorList>
    </citation>
    <scope>NUCLEOTIDE SEQUENCE [LARGE SCALE GENOMIC DNA]</scope>
    <source>
        <strain evidence="2 3">IND2009</strain>
    </source>
</reference>
<keyword evidence="3" id="KW-1185">Reference proteome</keyword>
<proteinExistence type="predicted"/>
<protein>
    <submittedName>
        <fullName evidence="2">Uncharacterized protein</fullName>
    </submittedName>
</protein>
<dbReference type="Proteomes" id="UP000324629">
    <property type="component" value="Unassembled WGS sequence"/>
</dbReference>
<accession>A0A5J4NJW8</accession>
<name>A0A5J4NJW8_9TREM</name>
<dbReference type="EMBL" id="QNGE01002261">
    <property type="protein sequence ID" value="KAA3675886.1"/>
    <property type="molecule type" value="Genomic_DNA"/>
</dbReference>
<evidence type="ECO:0000256" key="1">
    <source>
        <dbReference type="SAM" id="MobiDB-lite"/>
    </source>
</evidence>
<feature type="region of interest" description="Disordered" evidence="1">
    <location>
        <begin position="83"/>
        <end position="115"/>
    </location>
</feature>
<evidence type="ECO:0000313" key="3">
    <source>
        <dbReference type="Proteomes" id="UP000324629"/>
    </source>
</evidence>
<dbReference type="AlphaFoldDB" id="A0A5J4NJW8"/>
<comment type="caution">
    <text evidence="2">The sequence shown here is derived from an EMBL/GenBank/DDBJ whole genome shotgun (WGS) entry which is preliminary data.</text>
</comment>
<sequence length="372" mass="41686">MNHGPGPFVRKTYLDPQHLITVVPTNLPVSNGLTGYEQHDSPSVRVRETFEFATNNQDNETAVFDVFAVNSRQLQPELLYSRVRPEAEKEADANTAPSVRETNRAEPAVESRPQACDSVEVDLPHFSGYGPNMCHTDDTKNHDIGSVNENGGRLLHLCAAHELAITNTQFQSHANDITTFLRADVLFAHLRFAPMETILMAAQTYEAVCREICLWTTLANLTLIWLRQYPNVSFVDITNTQAQSVQPEKRFAVTATKWAIFNEFKQQRASKYDPVVEEVELLDCNPQYAQVRLPNGKEETVSVKHLAPRGGPGDLGTSECLADANDLIQATEIAYEICSNDEAADFPTPTNYELLKQKQQRLHPYNLSSREA</sequence>
<evidence type="ECO:0000313" key="2">
    <source>
        <dbReference type="EMBL" id="KAA3675886.1"/>
    </source>
</evidence>
<gene>
    <name evidence="2" type="ORF">DEA37_0003823</name>
</gene>